<dbReference type="AlphaFoldDB" id="A0A9D1DDX1"/>
<evidence type="ECO:0000313" key="2">
    <source>
        <dbReference type="EMBL" id="HIR40995.1"/>
    </source>
</evidence>
<accession>A0A9D1DDX1</accession>
<comment type="caution">
    <text evidence="2">The sequence shown here is derived from an EMBL/GenBank/DDBJ whole genome shotgun (WGS) entry which is preliminary data.</text>
</comment>
<name>A0A9D1DDX1_9FIRM</name>
<organism evidence="2 3">
    <name type="scientific">Candidatus Egerieicola pullicola</name>
    <dbReference type="NCBI Taxonomy" id="2840775"/>
    <lineage>
        <taxon>Bacteria</taxon>
        <taxon>Bacillati</taxon>
        <taxon>Bacillota</taxon>
        <taxon>Clostridia</taxon>
        <taxon>Eubacteriales</taxon>
        <taxon>Oscillospiraceae</taxon>
        <taxon>Oscillospiraceae incertae sedis</taxon>
        <taxon>Candidatus Egerieicola</taxon>
    </lineage>
</organism>
<dbReference type="EMBL" id="DVGY01000090">
    <property type="protein sequence ID" value="HIR40995.1"/>
    <property type="molecule type" value="Genomic_DNA"/>
</dbReference>
<proteinExistence type="predicted"/>
<reference evidence="2" key="2">
    <citation type="journal article" date="2021" name="PeerJ">
        <title>Extensive microbial diversity within the chicken gut microbiome revealed by metagenomics and culture.</title>
        <authorList>
            <person name="Gilroy R."/>
            <person name="Ravi A."/>
            <person name="Getino M."/>
            <person name="Pursley I."/>
            <person name="Horton D.L."/>
            <person name="Alikhan N.F."/>
            <person name="Baker D."/>
            <person name="Gharbi K."/>
            <person name="Hall N."/>
            <person name="Watson M."/>
            <person name="Adriaenssens E.M."/>
            <person name="Foster-Nyarko E."/>
            <person name="Jarju S."/>
            <person name="Secka A."/>
            <person name="Antonio M."/>
            <person name="Oren A."/>
            <person name="Chaudhuri R.R."/>
            <person name="La Ragione R."/>
            <person name="Hildebrand F."/>
            <person name="Pallen M.J."/>
        </authorList>
    </citation>
    <scope>NUCLEOTIDE SEQUENCE</scope>
    <source>
        <strain evidence="2">CHK184-25365</strain>
    </source>
</reference>
<evidence type="ECO:0008006" key="4">
    <source>
        <dbReference type="Google" id="ProtNLM"/>
    </source>
</evidence>
<protein>
    <recommendedName>
        <fullName evidence="4">DUF4367 domain-containing protein</fullName>
    </recommendedName>
</protein>
<dbReference type="Proteomes" id="UP000886749">
    <property type="component" value="Unassembled WGS sequence"/>
</dbReference>
<feature type="transmembrane region" description="Helical" evidence="1">
    <location>
        <begin position="12"/>
        <end position="32"/>
    </location>
</feature>
<sequence length="393" mass="44310">MTISKKRKRILCITIPAAVIVIAAGVVFWLVLGQGKSYQPFEIWRNPDSNAIVYCAVKGEVDSQTASEQPPPFYTFTPSSDWTMTQSATEPSEYGYYDNTDYYQSPDGATLSFTQSFATSQILAANTDSQPQFPSYNSYLDPAYLSEVWFGNTQVIYYQEPYTDIVFENEERIEVDSTNTGVYWVHDQSLLHLSCDQAVELNQMLEWMTQVDYNNLRQRVEPEEEPIQPLELERGSVQVTEMEDGRTMSSVEYYRSEGNPEIPDNPVMPTFPQAPEGWILVGKEDDLPILHLEKYVDDQGEILALDCTTGAGELFQNDAGTTKLYLPFSGMGWAELEDQSSVQDATVNGNPAFVHINQDVSEIAWIDGYCTLQLRCTKPLSEEELIALAEQVS</sequence>
<keyword evidence="1" id="KW-0812">Transmembrane</keyword>
<evidence type="ECO:0000313" key="3">
    <source>
        <dbReference type="Proteomes" id="UP000886749"/>
    </source>
</evidence>
<evidence type="ECO:0000256" key="1">
    <source>
        <dbReference type="SAM" id="Phobius"/>
    </source>
</evidence>
<gene>
    <name evidence="2" type="ORF">IAB36_04105</name>
</gene>
<keyword evidence="1" id="KW-1133">Transmembrane helix</keyword>
<reference evidence="2" key="1">
    <citation type="submission" date="2020-10" db="EMBL/GenBank/DDBJ databases">
        <authorList>
            <person name="Gilroy R."/>
        </authorList>
    </citation>
    <scope>NUCLEOTIDE SEQUENCE</scope>
    <source>
        <strain evidence="2">CHK184-25365</strain>
    </source>
</reference>
<keyword evidence="1" id="KW-0472">Membrane</keyword>